<evidence type="ECO:0000313" key="9">
    <source>
        <dbReference type="RefSeq" id="XP_033568430.1"/>
    </source>
</evidence>
<name>A0A6A6XY35_9PEZI</name>
<feature type="domain" description="RING-type" evidence="6">
    <location>
        <begin position="192"/>
        <end position="237"/>
    </location>
</feature>
<sequence length="243" mass="27102">MNEPSNMSESPGHIILTDSRGTTTLNLPDVSDGVVGFETKGVLDETMTVQRAPTRPEQVWVLIQEGVTARVWFGEPPLTPLKGVDLLTTKVKLIRKTEEVGFIESNTEDMRSVLESTWVGSTEVFHITPDATTDNGYLDVVYAKWNPTLVVEHKGASMIVVADVEDHLVLSCVKGENNLAQDEELFKHVDDCSICLEQYDEEHLAVRLHCGHYFGEACILRVIERLSDTQPRCPNCRAWIHGA</sequence>
<evidence type="ECO:0000313" key="8">
    <source>
        <dbReference type="Proteomes" id="UP000504636"/>
    </source>
</evidence>
<reference evidence="9" key="2">
    <citation type="submission" date="2020-04" db="EMBL/GenBank/DDBJ databases">
        <authorList>
            <consortium name="NCBI Genome Project"/>
        </authorList>
    </citation>
    <scope>NUCLEOTIDE SEQUENCE</scope>
    <source>
        <strain evidence="9">CBS 304.34</strain>
    </source>
</reference>
<dbReference type="PANTHER" id="PTHR45969:SF69">
    <property type="entry name" value="FINGER DOMAIN PROTEIN, PUTATIVE (AFU_ORTHOLOGUE AFUA_3G12190)-RELATED"/>
    <property type="match status" value="1"/>
</dbReference>
<dbReference type="PROSITE" id="PS50089">
    <property type="entry name" value="ZF_RING_2"/>
    <property type="match status" value="1"/>
</dbReference>
<dbReference type="InterPro" id="IPR013083">
    <property type="entry name" value="Znf_RING/FYVE/PHD"/>
</dbReference>
<keyword evidence="8" id="KW-1185">Reference proteome</keyword>
<protein>
    <recommendedName>
        <fullName evidence="6">RING-type domain-containing protein</fullName>
    </recommendedName>
</protein>
<dbReference type="Pfam" id="PF13639">
    <property type="entry name" value="zf-RING_2"/>
    <property type="match status" value="1"/>
</dbReference>
<dbReference type="RefSeq" id="XP_033568430.1">
    <property type="nucleotide sequence ID" value="XM_033726369.1"/>
</dbReference>
<evidence type="ECO:0000256" key="3">
    <source>
        <dbReference type="ARBA" id="ARBA00022833"/>
    </source>
</evidence>
<dbReference type="GO" id="GO:0016567">
    <property type="term" value="P:protein ubiquitination"/>
    <property type="evidence" value="ECO:0007669"/>
    <property type="project" value="TreeGrafter"/>
</dbReference>
<proteinExistence type="predicted"/>
<reference evidence="9" key="3">
    <citation type="submission" date="2025-04" db="UniProtKB">
        <authorList>
            <consortium name="RefSeq"/>
        </authorList>
    </citation>
    <scope>IDENTIFICATION</scope>
    <source>
        <strain evidence="9">CBS 304.34</strain>
    </source>
</reference>
<dbReference type="SMART" id="SM00184">
    <property type="entry name" value="RING"/>
    <property type="match status" value="1"/>
</dbReference>
<evidence type="ECO:0000256" key="4">
    <source>
        <dbReference type="PROSITE-ProRule" id="PRU00175"/>
    </source>
</evidence>
<dbReference type="SUPFAM" id="SSF57850">
    <property type="entry name" value="RING/U-box"/>
    <property type="match status" value="1"/>
</dbReference>
<evidence type="ECO:0000256" key="5">
    <source>
        <dbReference type="SAM" id="MobiDB-lite"/>
    </source>
</evidence>
<dbReference type="GO" id="GO:0061630">
    <property type="term" value="F:ubiquitin protein ligase activity"/>
    <property type="evidence" value="ECO:0007669"/>
    <property type="project" value="TreeGrafter"/>
</dbReference>
<evidence type="ECO:0000256" key="1">
    <source>
        <dbReference type="ARBA" id="ARBA00022723"/>
    </source>
</evidence>
<organism evidence="7">
    <name type="scientific">Mytilinidion resinicola</name>
    <dbReference type="NCBI Taxonomy" id="574789"/>
    <lineage>
        <taxon>Eukaryota</taxon>
        <taxon>Fungi</taxon>
        <taxon>Dikarya</taxon>
        <taxon>Ascomycota</taxon>
        <taxon>Pezizomycotina</taxon>
        <taxon>Dothideomycetes</taxon>
        <taxon>Pleosporomycetidae</taxon>
        <taxon>Mytilinidiales</taxon>
        <taxon>Mytilinidiaceae</taxon>
        <taxon>Mytilinidion</taxon>
    </lineage>
</organism>
<reference evidence="7 9" key="1">
    <citation type="journal article" date="2020" name="Stud. Mycol.">
        <title>101 Dothideomycetes genomes: a test case for predicting lifestyles and emergence of pathogens.</title>
        <authorList>
            <person name="Haridas S."/>
            <person name="Albert R."/>
            <person name="Binder M."/>
            <person name="Bloem J."/>
            <person name="Labutti K."/>
            <person name="Salamov A."/>
            <person name="Andreopoulos B."/>
            <person name="Baker S."/>
            <person name="Barry K."/>
            <person name="Bills G."/>
            <person name="Bluhm B."/>
            <person name="Cannon C."/>
            <person name="Castanera R."/>
            <person name="Culley D."/>
            <person name="Daum C."/>
            <person name="Ezra D."/>
            <person name="Gonzalez J."/>
            <person name="Henrissat B."/>
            <person name="Kuo A."/>
            <person name="Liang C."/>
            <person name="Lipzen A."/>
            <person name="Lutzoni F."/>
            <person name="Magnuson J."/>
            <person name="Mondo S."/>
            <person name="Nolan M."/>
            <person name="Ohm R."/>
            <person name="Pangilinan J."/>
            <person name="Park H.-J."/>
            <person name="Ramirez L."/>
            <person name="Alfaro M."/>
            <person name="Sun H."/>
            <person name="Tritt A."/>
            <person name="Yoshinaga Y."/>
            <person name="Zwiers L.-H."/>
            <person name="Turgeon B."/>
            <person name="Goodwin S."/>
            <person name="Spatafora J."/>
            <person name="Crous P."/>
            <person name="Grigoriev I."/>
        </authorList>
    </citation>
    <scope>NUCLEOTIDE SEQUENCE</scope>
    <source>
        <strain evidence="7 9">CBS 304.34</strain>
    </source>
</reference>
<dbReference type="GeneID" id="54467262"/>
<dbReference type="OrthoDB" id="3687364at2759"/>
<evidence type="ECO:0000313" key="7">
    <source>
        <dbReference type="EMBL" id="KAF2801466.1"/>
    </source>
</evidence>
<dbReference type="AlphaFoldDB" id="A0A6A6XY35"/>
<keyword evidence="1" id="KW-0479">Metal-binding</keyword>
<dbReference type="Proteomes" id="UP000504636">
    <property type="component" value="Unplaced"/>
</dbReference>
<keyword evidence="3" id="KW-0862">Zinc</keyword>
<evidence type="ECO:0000259" key="6">
    <source>
        <dbReference type="PROSITE" id="PS50089"/>
    </source>
</evidence>
<accession>A0A6A6XY35</accession>
<dbReference type="EMBL" id="MU003730">
    <property type="protein sequence ID" value="KAF2801466.1"/>
    <property type="molecule type" value="Genomic_DNA"/>
</dbReference>
<dbReference type="InterPro" id="IPR001841">
    <property type="entry name" value="Znf_RING"/>
</dbReference>
<dbReference type="PANTHER" id="PTHR45969">
    <property type="entry name" value="RING ZINC FINGER PROTEIN-RELATED"/>
    <property type="match status" value="1"/>
</dbReference>
<gene>
    <name evidence="7 9" type="ORF">BDZ99DRAFT_528417</name>
</gene>
<dbReference type="Gene3D" id="3.30.40.10">
    <property type="entry name" value="Zinc/RING finger domain, C3HC4 (zinc finger)"/>
    <property type="match status" value="1"/>
</dbReference>
<evidence type="ECO:0000256" key="2">
    <source>
        <dbReference type="ARBA" id="ARBA00022771"/>
    </source>
</evidence>
<feature type="region of interest" description="Disordered" evidence="5">
    <location>
        <begin position="1"/>
        <end position="20"/>
    </location>
</feature>
<dbReference type="GO" id="GO:0008270">
    <property type="term" value="F:zinc ion binding"/>
    <property type="evidence" value="ECO:0007669"/>
    <property type="project" value="UniProtKB-KW"/>
</dbReference>
<keyword evidence="2 4" id="KW-0863">Zinc-finger</keyword>